<dbReference type="PANTHER" id="PTHR43221:SF2">
    <property type="entry name" value="PROTEASE HTPX HOMOLOG"/>
    <property type="match status" value="1"/>
</dbReference>
<evidence type="ECO:0000256" key="11">
    <source>
        <dbReference type="SAM" id="Phobius"/>
    </source>
</evidence>
<keyword evidence="2 10" id="KW-0645">Protease</keyword>
<keyword evidence="4" id="KW-0479">Metal-binding</keyword>
<dbReference type="GO" id="GO:0046872">
    <property type="term" value="F:metal ion binding"/>
    <property type="evidence" value="ECO:0007669"/>
    <property type="project" value="UniProtKB-KW"/>
</dbReference>
<proteinExistence type="inferred from homology"/>
<comment type="caution">
    <text evidence="13">The sequence shown here is derived from an EMBL/GenBank/DDBJ whole genome shotgun (WGS) entry which is preliminary data.</text>
</comment>
<gene>
    <name evidence="13" type="ORF">H1D41_03715</name>
</gene>
<keyword evidence="9 11" id="KW-0472">Membrane</keyword>
<sequence length="385" mass="42572">MFTYADRVRQRLNRAKAERLFEQALKDQNAGTLRRGEMYFLPAKVLSILILSVPLVCFCAGLASLIAAYYEWGMLFPAAFFLMAARVMAPRRPSFANDAQPISNFPLLASRLKEIADAVGCEAPDLIVFDGEINASMLTIGRRGQLTIGFILWDGCTAKERTALLAHELAHLANNNPARGRLFGAALDSLAAWHMLLTPDVGYNFDGSRAYGGLGMQLSELILWMLRLPVSAVYRLLLGLLYVQSQRAEYFADAISVRVAGVSAARSLLSKIVLAPLSLQERNFLFRAKAVRLAEALPAPLISPDPVKAAALMAEMQEEESSVDTTHPPTVFRLRFISALYAYAGELPSVSYEKIDDELSQVRLRSYQKLASQIESEQEMGVRYG</sequence>
<dbReference type="PANTHER" id="PTHR43221">
    <property type="entry name" value="PROTEASE HTPX"/>
    <property type="match status" value="1"/>
</dbReference>
<accession>A0A8J7ITG6</accession>
<evidence type="ECO:0000256" key="5">
    <source>
        <dbReference type="ARBA" id="ARBA00022801"/>
    </source>
</evidence>
<protein>
    <submittedName>
        <fullName evidence="13">M48 family metalloprotease</fullName>
    </submittedName>
</protein>
<keyword evidence="1" id="KW-1003">Cell membrane</keyword>
<keyword evidence="14" id="KW-1185">Reference proteome</keyword>
<evidence type="ECO:0000313" key="13">
    <source>
        <dbReference type="EMBL" id="MBI1492739.1"/>
    </source>
</evidence>
<reference evidence="13" key="1">
    <citation type="submission" date="2020-10" db="EMBL/GenBank/DDBJ databases">
        <title>Paenihalocynthiibacter styelae gen. nov., sp. nov., isolated from stalked sea squirt Styela clava.</title>
        <authorList>
            <person name="Kim Y.-O."/>
            <person name="Yoon J.-H."/>
        </authorList>
    </citation>
    <scope>NUCLEOTIDE SEQUENCE</scope>
    <source>
        <strain evidence="13">MYP1-1</strain>
    </source>
</reference>
<dbReference type="InterPro" id="IPR050083">
    <property type="entry name" value="HtpX_protease"/>
</dbReference>
<evidence type="ECO:0000256" key="4">
    <source>
        <dbReference type="ARBA" id="ARBA00022723"/>
    </source>
</evidence>
<feature type="transmembrane region" description="Helical" evidence="11">
    <location>
        <begin position="45"/>
        <end position="66"/>
    </location>
</feature>
<dbReference type="EMBL" id="JADCKQ010000002">
    <property type="protein sequence ID" value="MBI1492739.1"/>
    <property type="molecule type" value="Genomic_DNA"/>
</dbReference>
<name>A0A8J7ITG6_9RHOB</name>
<evidence type="ECO:0000256" key="6">
    <source>
        <dbReference type="ARBA" id="ARBA00022833"/>
    </source>
</evidence>
<dbReference type="Proteomes" id="UP000640583">
    <property type="component" value="Unassembled WGS sequence"/>
</dbReference>
<evidence type="ECO:0000313" key="14">
    <source>
        <dbReference type="Proteomes" id="UP000640583"/>
    </source>
</evidence>
<keyword evidence="5 10" id="KW-0378">Hydrolase</keyword>
<dbReference type="Gene3D" id="3.30.2010.10">
    <property type="entry name" value="Metalloproteases ('zincins'), catalytic domain"/>
    <property type="match status" value="1"/>
</dbReference>
<organism evidence="13 14">
    <name type="scientific">Halocynthiibacter styelae</name>
    <dbReference type="NCBI Taxonomy" id="2761955"/>
    <lineage>
        <taxon>Bacteria</taxon>
        <taxon>Pseudomonadati</taxon>
        <taxon>Pseudomonadota</taxon>
        <taxon>Alphaproteobacteria</taxon>
        <taxon>Rhodobacterales</taxon>
        <taxon>Paracoccaceae</taxon>
        <taxon>Halocynthiibacter</taxon>
    </lineage>
</organism>
<dbReference type="CDD" id="cd07328">
    <property type="entry name" value="M48_Ste24p_like"/>
    <property type="match status" value="1"/>
</dbReference>
<dbReference type="RefSeq" id="WP_228847640.1">
    <property type="nucleotide sequence ID" value="NZ_JADCKQ010000002.1"/>
</dbReference>
<evidence type="ECO:0000256" key="9">
    <source>
        <dbReference type="ARBA" id="ARBA00023136"/>
    </source>
</evidence>
<comment type="cofactor">
    <cofactor evidence="10">
        <name>Zn(2+)</name>
        <dbReference type="ChEBI" id="CHEBI:29105"/>
    </cofactor>
    <text evidence="10">Binds 1 zinc ion per subunit.</text>
</comment>
<dbReference type="AlphaFoldDB" id="A0A8J7ITG6"/>
<comment type="similarity">
    <text evidence="10">Belongs to the peptidase M48 family.</text>
</comment>
<evidence type="ECO:0000259" key="12">
    <source>
        <dbReference type="Pfam" id="PF01435"/>
    </source>
</evidence>
<evidence type="ECO:0000256" key="3">
    <source>
        <dbReference type="ARBA" id="ARBA00022692"/>
    </source>
</evidence>
<keyword evidence="3 11" id="KW-0812">Transmembrane</keyword>
<feature type="domain" description="Peptidase M48" evidence="12">
    <location>
        <begin position="108"/>
        <end position="339"/>
    </location>
</feature>
<dbReference type="GO" id="GO:0004222">
    <property type="term" value="F:metalloendopeptidase activity"/>
    <property type="evidence" value="ECO:0007669"/>
    <property type="project" value="InterPro"/>
</dbReference>
<dbReference type="GO" id="GO:0006508">
    <property type="term" value="P:proteolysis"/>
    <property type="evidence" value="ECO:0007669"/>
    <property type="project" value="UniProtKB-KW"/>
</dbReference>
<evidence type="ECO:0000256" key="8">
    <source>
        <dbReference type="ARBA" id="ARBA00023049"/>
    </source>
</evidence>
<evidence type="ECO:0000256" key="1">
    <source>
        <dbReference type="ARBA" id="ARBA00022475"/>
    </source>
</evidence>
<evidence type="ECO:0000256" key="10">
    <source>
        <dbReference type="RuleBase" id="RU003983"/>
    </source>
</evidence>
<dbReference type="InterPro" id="IPR001915">
    <property type="entry name" value="Peptidase_M48"/>
</dbReference>
<keyword evidence="6 10" id="KW-0862">Zinc</keyword>
<dbReference type="Pfam" id="PF01435">
    <property type="entry name" value="Peptidase_M48"/>
    <property type="match status" value="1"/>
</dbReference>
<evidence type="ECO:0000256" key="2">
    <source>
        <dbReference type="ARBA" id="ARBA00022670"/>
    </source>
</evidence>
<evidence type="ECO:0000256" key="7">
    <source>
        <dbReference type="ARBA" id="ARBA00022989"/>
    </source>
</evidence>
<keyword evidence="7 11" id="KW-1133">Transmembrane helix</keyword>
<keyword evidence="8 10" id="KW-0482">Metalloprotease</keyword>